<evidence type="ECO:0000313" key="4">
    <source>
        <dbReference type="EMBL" id="CAK0837696.1"/>
    </source>
</evidence>
<feature type="compositionally biased region" description="Low complexity" evidence="3">
    <location>
        <begin position="542"/>
        <end position="552"/>
    </location>
</feature>
<evidence type="ECO:0000256" key="1">
    <source>
        <dbReference type="ARBA" id="ARBA00049360"/>
    </source>
</evidence>
<dbReference type="Pfam" id="PF00022">
    <property type="entry name" value="Actin"/>
    <property type="match status" value="1"/>
</dbReference>
<feature type="region of interest" description="Disordered" evidence="3">
    <location>
        <begin position="538"/>
        <end position="582"/>
    </location>
</feature>
<evidence type="ECO:0000256" key="2">
    <source>
        <dbReference type="RuleBase" id="RU000487"/>
    </source>
</evidence>
<keyword evidence="5" id="KW-1185">Reference proteome</keyword>
<comment type="similarity">
    <text evidence="2">Belongs to the actin family.</text>
</comment>
<gene>
    <name evidence="4" type="ORF">PCOR1329_LOCUS33817</name>
</gene>
<evidence type="ECO:0000313" key="5">
    <source>
        <dbReference type="Proteomes" id="UP001189429"/>
    </source>
</evidence>
<dbReference type="SMART" id="SM00268">
    <property type="entry name" value="ACTIN"/>
    <property type="match status" value="1"/>
</dbReference>
<protein>
    <submittedName>
        <fullName evidence="4">Uncharacterized protein</fullName>
    </submittedName>
</protein>
<sequence length="622" mass="69083">MADARNEARQQEILQNTRGTRCLQGVVTTIEQGTSELVTMIQVIADMTSSMATLNMQLDAQMTRRDHMLTEFRTLERKAQQSVNLANKAAMLARLDGKMQMIETALKYPMKHDIMTNWHSRKKIEHHIFYSKLRVDPEAPPELPTEVPLNPTANRGCLAQNMLATFLVPAKSGDIQIAPSMQASGQTTDIVADSRNGVSHTGLLYGGYPYAERVYSIGYAVDPEMALHSKVKLCSNALNVDTVRQALTERSDQEKTYERPVGNTIAVDSERSSGREELFQFNFVGKELSSDRDTTSHQDVVLQFSMAGSLAPAQDPLRPHLGPHGFAIDCVHALLHHDESRREEDHNRGIATTLGTDFGSLITDFLMLASDFSSLKAVSVALPADHLRISTDASTHQTQRDTRIGRQPITLTQEGSVCCLGEWLTLLLASSQHLRRLHDSLAQVALPAHPGGSANADGNNRAVQEHDQAETTIENRNTVQENVQDIHHDTHDGQEDADDNIDVHHDSHEDLDVHHSMHHDVHVDQKDISDHTIHHNIHDDQGQACGNQQQQCPKPHDGEQQLEEQHDDSRQQQGPQLHDCDPYTVATDTFLAPAVPPQALPRRAELFRANSNTDAPTSGLCR</sequence>
<proteinExistence type="inferred from homology"/>
<feature type="non-terminal residue" evidence="4">
    <location>
        <position position="622"/>
    </location>
</feature>
<comment type="catalytic activity">
    <reaction evidence="1">
        <text>ATP + H2O = ADP + phosphate + H(+)</text>
        <dbReference type="Rhea" id="RHEA:13065"/>
        <dbReference type="ChEBI" id="CHEBI:15377"/>
        <dbReference type="ChEBI" id="CHEBI:15378"/>
        <dbReference type="ChEBI" id="CHEBI:30616"/>
        <dbReference type="ChEBI" id="CHEBI:43474"/>
        <dbReference type="ChEBI" id="CHEBI:456216"/>
    </reaction>
</comment>
<comment type="caution">
    <text evidence="4">The sequence shown here is derived from an EMBL/GenBank/DDBJ whole genome shotgun (WGS) entry which is preliminary data.</text>
</comment>
<dbReference type="EMBL" id="CAUYUJ010014171">
    <property type="protein sequence ID" value="CAK0837696.1"/>
    <property type="molecule type" value="Genomic_DNA"/>
</dbReference>
<evidence type="ECO:0000256" key="3">
    <source>
        <dbReference type="SAM" id="MobiDB-lite"/>
    </source>
</evidence>
<name>A0ABN9SYJ4_9DINO</name>
<reference evidence="4" key="1">
    <citation type="submission" date="2023-10" db="EMBL/GenBank/DDBJ databases">
        <authorList>
            <person name="Chen Y."/>
            <person name="Shah S."/>
            <person name="Dougan E. K."/>
            <person name="Thang M."/>
            <person name="Chan C."/>
        </authorList>
    </citation>
    <scope>NUCLEOTIDE SEQUENCE [LARGE SCALE GENOMIC DNA]</scope>
</reference>
<dbReference type="Gene3D" id="3.30.420.40">
    <property type="match status" value="1"/>
</dbReference>
<organism evidence="4 5">
    <name type="scientific">Prorocentrum cordatum</name>
    <dbReference type="NCBI Taxonomy" id="2364126"/>
    <lineage>
        <taxon>Eukaryota</taxon>
        <taxon>Sar</taxon>
        <taxon>Alveolata</taxon>
        <taxon>Dinophyceae</taxon>
        <taxon>Prorocentrales</taxon>
        <taxon>Prorocentraceae</taxon>
        <taxon>Prorocentrum</taxon>
    </lineage>
</organism>
<accession>A0ABN9SYJ4</accession>
<feature type="compositionally biased region" description="Basic and acidic residues" evidence="3">
    <location>
        <begin position="554"/>
        <end position="570"/>
    </location>
</feature>
<dbReference type="Proteomes" id="UP001189429">
    <property type="component" value="Unassembled WGS sequence"/>
</dbReference>
<dbReference type="InterPro" id="IPR043129">
    <property type="entry name" value="ATPase_NBD"/>
</dbReference>
<dbReference type="PRINTS" id="PR00190">
    <property type="entry name" value="ACTIN"/>
</dbReference>
<dbReference type="SUPFAM" id="SSF53067">
    <property type="entry name" value="Actin-like ATPase domain"/>
    <property type="match status" value="2"/>
</dbReference>
<dbReference type="PANTHER" id="PTHR11937">
    <property type="entry name" value="ACTIN"/>
    <property type="match status" value="1"/>
</dbReference>
<dbReference type="Gene3D" id="3.90.640.10">
    <property type="entry name" value="Actin, Chain A, domain 4"/>
    <property type="match status" value="1"/>
</dbReference>
<dbReference type="InterPro" id="IPR004000">
    <property type="entry name" value="Actin"/>
</dbReference>